<dbReference type="GO" id="GO:0005524">
    <property type="term" value="F:ATP binding"/>
    <property type="evidence" value="ECO:0007669"/>
    <property type="project" value="UniProtKB-KW"/>
</dbReference>
<organism evidence="10 11">
    <name type="scientific">Ornatilinea apprima</name>
    <dbReference type="NCBI Taxonomy" id="1134406"/>
    <lineage>
        <taxon>Bacteria</taxon>
        <taxon>Bacillati</taxon>
        <taxon>Chloroflexota</taxon>
        <taxon>Anaerolineae</taxon>
        <taxon>Anaerolineales</taxon>
        <taxon>Anaerolineaceae</taxon>
        <taxon>Ornatilinea</taxon>
    </lineage>
</organism>
<feature type="domain" description="ABC transporter" evidence="9">
    <location>
        <begin position="255"/>
        <end position="502"/>
    </location>
</feature>
<evidence type="ECO:0000256" key="3">
    <source>
        <dbReference type="ARBA" id="ARBA00022475"/>
    </source>
</evidence>
<dbReference type="Gene3D" id="3.40.50.300">
    <property type="entry name" value="P-loop containing nucleotide triphosphate hydrolases"/>
    <property type="match status" value="2"/>
</dbReference>
<dbReference type="PATRIC" id="fig|1134406.4.peg.3762"/>
<dbReference type="InterPro" id="IPR003439">
    <property type="entry name" value="ABC_transporter-like_ATP-bd"/>
</dbReference>
<evidence type="ECO:0000256" key="2">
    <source>
        <dbReference type="ARBA" id="ARBA00022448"/>
    </source>
</evidence>
<reference evidence="10 11" key="1">
    <citation type="submission" date="2015-07" db="EMBL/GenBank/DDBJ databases">
        <title>Genome sequence of Ornatilinea apprima DSM 23815.</title>
        <authorList>
            <person name="Hemp J."/>
            <person name="Ward L.M."/>
            <person name="Pace L.A."/>
            <person name="Fischer W.W."/>
        </authorList>
    </citation>
    <scope>NUCLEOTIDE SEQUENCE [LARGE SCALE GENOMIC DNA]</scope>
    <source>
        <strain evidence="10 11">P3M-1</strain>
    </source>
</reference>
<sequence length="502" mass="56115">MSSAIVQMQGITKSFNNIPVLNQVNFELLTGEVHALLGENGAGKSTLMKILRGVYEADAGEIVIQGQPVQFHSSKDARASGISMVFQEFSLIPTLTVAQNIFLTREARGKFGLLDDRECERRSKLLFDDMEVAIDPRATVETLSTGFRQLTEIATALSQEARILILDEPTASLAHTETLALFKLIRRLKEKGISIIYISHRMEEIFQIADRITVLRDGHNIITDEVSKLTIQEVIEHILGRKAEKTLQWEESAQVENPKILLNVKNLSCNRGVNDVSFSLYKGEVLGLAGLMGSGRTELVQAIFGMNPAKSGEVHVNGRKENIESPEGAMRARIALIPEDRRLQGLILMHSIKDNFVLPMIQLNRLTRRKLIVDDQKGNQLSQYYLEKLKIRSDSINKIVGLLSGGNQQKVVISKWLCTEPDILLMDEPTAGVDIGTKSEIIEMIRQLAREGKGVIFISSELQELLAVCDRILVIKQGKIEQELHRKEISSEERLHQILQGA</sequence>
<proteinExistence type="predicted"/>
<keyword evidence="3" id="KW-1003">Cell membrane</keyword>
<evidence type="ECO:0000256" key="6">
    <source>
        <dbReference type="ARBA" id="ARBA00022840"/>
    </source>
</evidence>
<keyword evidence="4" id="KW-0677">Repeat</keyword>
<keyword evidence="7" id="KW-1278">Translocase</keyword>
<dbReference type="RefSeq" id="WP_075064159.1">
    <property type="nucleotide sequence ID" value="NZ_LGCL01000040.1"/>
</dbReference>
<evidence type="ECO:0000256" key="4">
    <source>
        <dbReference type="ARBA" id="ARBA00022737"/>
    </source>
</evidence>
<evidence type="ECO:0000256" key="5">
    <source>
        <dbReference type="ARBA" id="ARBA00022741"/>
    </source>
</evidence>
<gene>
    <name evidence="10" type="ORF">ADN00_16600</name>
</gene>
<dbReference type="Pfam" id="PF00005">
    <property type="entry name" value="ABC_tran"/>
    <property type="match status" value="2"/>
</dbReference>
<feature type="domain" description="ABC transporter" evidence="9">
    <location>
        <begin position="6"/>
        <end position="242"/>
    </location>
</feature>
<keyword evidence="6 10" id="KW-0067">ATP-binding</keyword>
<dbReference type="STRING" id="1134406.ADN00_16600"/>
<dbReference type="PANTHER" id="PTHR43790">
    <property type="entry name" value="CARBOHYDRATE TRANSPORT ATP-BINDING PROTEIN MG119-RELATED"/>
    <property type="match status" value="1"/>
</dbReference>
<evidence type="ECO:0000259" key="9">
    <source>
        <dbReference type="PROSITE" id="PS50893"/>
    </source>
</evidence>
<accession>A0A0P6WPU2</accession>
<dbReference type="OrthoDB" id="9771863at2"/>
<evidence type="ECO:0000256" key="1">
    <source>
        <dbReference type="ARBA" id="ARBA00004202"/>
    </source>
</evidence>
<evidence type="ECO:0000256" key="7">
    <source>
        <dbReference type="ARBA" id="ARBA00022967"/>
    </source>
</evidence>
<dbReference type="EMBL" id="LGCL01000040">
    <property type="protein sequence ID" value="KPL72091.1"/>
    <property type="molecule type" value="Genomic_DNA"/>
</dbReference>
<evidence type="ECO:0000256" key="8">
    <source>
        <dbReference type="ARBA" id="ARBA00023136"/>
    </source>
</evidence>
<dbReference type="InterPro" id="IPR017871">
    <property type="entry name" value="ABC_transporter-like_CS"/>
</dbReference>
<name>A0A0P6WPU2_9CHLR</name>
<dbReference type="FunFam" id="3.40.50.300:FF:000127">
    <property type="entry name" value="Ribose import ATP-binding protein RbsA"/>
    <property type="match status" value="1"/>
</dbReference>
<keyword evidence="8" id="KW-0472">Membrane</keyword>
<comment type="subcellular location">
    <subcellularLocation>
        <location evidence="1">Cell membrane</location>
        <topology evidence="1">Peripheral membrane protein</topology>
    </subcellularLocation>
</comment>
<dbReference type="PROSITE" id="PS00211">
    <property type="entry name" value="ABC_TRANSPORTER_1"/>
    <property type="match status" value="1"/>
</dbReference>
<dbReference type="SUPFAM" id="SSF52540">
    <property type="entry name" value="P-loop containing nucleoside triphosphate hydrolases"/>
    <property type="match status" value="2"/>
</dbReference>
<dbReference type="Proteomes" id="UP000050417">
    <property type="component" value="Unassembled WGS sequence"/>
</dbReference>
<dbReference type="PANTHER" id="PTHR43790:SF9">
    <property type="entry name" value="GALACTOFURANOSE TRANSPORTER ATP-BINDING PROTEIN YTFR"/>
    <property type="match status" value="1"/>
</dbReference>
<evidence type="ECO:0000313" key="10">
    <source>
        <dbReference type="EMBL" id="KPL72091.1"/>
    </source>
</evidence>
<dbReference type="SMART" id="SM00382">
    <property type="entry name" value="AAA"/>
    <property type="match status" value="2"/>
</dbReference>
<dbReference type="GO" id="GO:0016887">
    <property type="term" value="F:ATP hydrolysis activity"/>
    <property type="evidence" value="ECO:0007669"/>
    <property type="project" value="InterPro"/>
</dbReference>
<keyword evidence="11" id="KW-1185">Reference proteome</keyword>
<protein>
    <submittedName>
        <fullName evidence="10">Sugar ABC transporter ATP-binding protein</fullName>
    </submittedName>
</protein>
<keyword evidence="2" id="KW-0813">Transport</keyword>
<dbReference type="CDD" id="cd03216">
    <property type="entry name" value="ABC_Carb_Monos_I"/>
    <property type="match status" value="1"/>
</dbReference>
<evidence type="ECO:0000313" key="11">
    <source>
        <dbReference type="Proteomes" id="UP000050417"/>
    </source>
</evidence>
<comment type="caution">
    <text evidence="10">The sequence shown here is derived from an EMBL/GenBank/DDBJ whole genome shotgun (WGS) entry which is preliminary data.</text>
</comment>
<dbReference type="InterPro" id="IPR003593">
    <property type="entry name" value="AAA+_ATPase"/>
</dbReference>
<keyword evidence="5" id="KW-0547">Nucleotide-binding</keyword>
<dbReference type="CDD" id="cd03215">
    <property type="entry name" value="ABC_Carb_Monos_II"/>
    <property type="match status" value="1"/>
</dbReference>
<dbReference type="InterPro" id="IPR027417">
    <property type="entry name" value="P-loop_NTPase"/>
</dbReference>
<dbReference type="InterPro" id="IPR050107">
    <property type="entry name" value="ABC_carbohydrate_import_ATPase"/>
</dbReference>
<dbReference type="PROSITE" id="PS50893">
    <property type="entry name" value="ABC_TRANSPORTER_2"/>
    <property type="match status" value="2"/>
</dbReference>
<dbReference type="GO" id="GO:0005886">
    <property type="term" value="C:plasma membrane"/>
    <property type="evidence" value="ECO:0007669"/>
    <property type="project" value="UniProtKB-SubCell"/>
</dbReference>
<dbReference type="AlphaFoldDB" id="A0A0P6WPU2"/>